<evidence type="ECO:0000313" key="2">
    <source>
        <dbReference type="EMBL" id="GGH44659.1"/>
    </source>
</evidence>
<keyword evidence="3" id="KW-1185">Reference proteome</keyword>
<sequence length="91" mass="10449">MDLNHLRRVARKRVKEDLVAKNVGIFRDEFGAEIKFNMSGIKECINQLFNSYPDKLQLLMEGLEEALASAVYLGFTHPKEHVAGYLILKQK</sequence>
<dbReference type="RefSeq" id="WP_188935932.1">
    <property type="nucleotide sequence ID" value="NZ_BMIA01000003.1"/>
</dbReference>
<evidence type="ECO:0000259" key="1">
    <source>
        <dbReference type="Pfam" id="PF18798"/>
    </source>
</evidence>
<feature type="domain" description="Large polyvalent protein-associated" evidence="1">
    <location>
        <begin position="3"/>
        <end position="81"/>
    </location>
</feature>
<evidence type="ECO:0000313" key="3">
    <source>
        <dbReference type="Proteomes" id="UP000600214"/>
    </source>
</evidence>
<organism evidence="2 3">
    <name type="scientific">Dyadobacter endophyticus</name>
    <dbReference type="NCBI Taxonomy" id="1749036"/>
    <lineage>
        <taxon>Bacteria</taxon>
        <taxon>Pseudomonadati</taxon>
        <taxon>Bacteroidota</taxon>
        <taxon>Cytophagia</taxon>
        <taxon>Cytophagales</taxon>
        <taxon>Spirosomataceae</taxon>
        <taxon>Dyadobacter</taxon>
    </lineage>
</organism>
<proteinExistence type="predicted"/>
<reference evidence="3" key="1">
    <citation type="journal article" date="2019" name="Int. J. Syst. Evol. Microbiol.">
        <title>The Global Catalogue of Microorganisms (GCM) 10K type strain sequencing project: providing services to taxonomists for standard genome sequencing and annotation.</title>
        <authorList>
            <consortium name="The Broad Institute Genomics Platform"/>
            <consortium name="The Broad Institute Genome Sequencing Center for Infectious Disease"/>
            <person name="Wu L."/>
            <person name="Ma J."/>
        </authorList>
    </citation>
    <scope>NUCLEOTIDE SEQUENCE [LARGE SCALE GENOMIC DNA]</scope>
    <source>
        <strain evidence="3">CGMCC 1.15288</strain>
    </source>
</reference>
<dbReference type="Pfam" id="PF18798">
    <property type="entry name" value="LPD3"/>
    <property type="match status" value="1"/>
</dbReference>
<dbReference type="Proteomes" id="UP000600214">
    <property type="component" value="Unassembled WGS sequence"/>
</dbReference>
<gene>
    <name evidence="2" type="ORF">GCM10007423_43020</name>
</gene>
<name>A0ABQ1Z1D5_9BACT</name>
<dbReference type="EMBL" id="BMIA01000003">
    <property type="protein sequence ID" value="GGH44659.1"/>
    <property type="molecule type" value="Genomic_DNA"/>
</dbReference>
<protein>
    <recommendedName>
        <fullName evidence="1">Large polyvalent protein-associated domain-containing protein</fullName>
    </recommendedName>
</protein>
<comment type="caution">
    <text evidence="2">The sequence shown here is derived from an EMBL/GenBank/DDBJ whole genome shotgun (WGS) entry which is preliminary data.</text>
</comment>
<accession>A0ABQ1Z1D5</accession>
<dbReference type="InterPro" id="IPR040824">
    <property type="entry name" value="LPD3"/>
</dbReference>